<dbReference type="PROSITE" id="PS00028">
    <property type="entry name" value="ZINC_FINGER_C2H2_1"/>
    <property type="match status" value="2"/>
</dbReference>
<keyword evidence="1" id="KW-0863">Zinc-finger</keyword>
<feature type="compositionally biased region" description="Basic and acidic residues" evidence="2">
    <location>
        <begin position="61"/>
        <end position="75"/>
    </location>
</feature>
<feature type="region of interest" description="Disordered" evidence="2">
    <location>
        <begin position="1"/>
        <end position="23"/>
    </location>
</feature>
<dbReference type="EMBL" id="KB300427">
    <property type="protein sequence ID" value="ELU06769.1"/>
    <property type="molecule type" value="Genomic_DNA"/>
</dbReference>
<evidence type="ECO:0000313" key="4">
    <source>
        <dbReference type="EMBL" id="ELU06769.1"/>
    </source>
</evidence>
<evidence type="ECO:0000256" key="1">
    <source>
        <dbReference type="PROSITE-ProRule" id="PRU00042"/>
    </source>
</evidence>
<proteinExistence type="predicted"/>
<evidence type="ECO:0000259" key="3">
    <source>
        <dbReference type="PROSITE" id="PS50157"/>
    </source>
</evidence>
<dbReference type="Gene3D" id="3.30.160.60">
    <property type="entry name" value="Classic Zinc Finger"/>
    <property type="match status" value="1"/>
</dbReference>
<dbReference type="GO" id="GO:0008270">
    <property type="term" value="F:zinc ion binding"/>
    <property type="evidence" value="ECO:0007669"/>
    <property type="project" value="UniProtKB-KW"/>
</dbReference>
<gene>
    <name evidence="4" type="ORF">CAPTEDRAFT_193977</name>
</gene>
<evidence type="ECO:0000313" key="6">
    <source>
        <dbReference type="Proteomes" id="UP000014760"/>
    </source>
</evidence>
<accession>R7UJN2</accession>
<feature type="domain" description="C2H2-type" evidence="3">
    <location>
        <begin position="37"/>
        <end position="65"/>
    </location>
</feature>
<feature type="domain" description="C2H2-type" evidence="3">
    <location>
        <begin position="116"/>
        <end position="139"/>
    </location>
</feature>
<reference evidence="4 6" key="2">
    <citation type="journal article" date="2013" name="Nature">
        <title>Insights into bilaterian evolution from three spiralian genomes.</title>
        <authorList>
            <person name="Simakov O."/>
            <person name="Marletaz F."/>
            <person name="Cho S.J."/>
            <person name="Edsinger-Gonzales E."/>
            <person name="Havlak P."/>
            <person name="Hellsten U."/>
            <person name="Kuo D.H."/>
            <person name="Larsson T."/>
            <person name="Lv J."/>
            <person name="Arendt D."/>
            <person name="Savage R."/>
            <person name="Osoegawa K."/>
            <person name="de Jong P."/>
            <person name="Grimwood J."/>
            <person name="Chapman J.A."/>
            <person name="Shapiro H."/>
            <person name="Aerts A."/>
            <person name="Otillar R.P."/>
            <person name="Terry A.Y."/>
            <person name="Boore J.L."/>
            <person name="Grigoriev I.V."/>
            <person name="Lindberg D.R."/>
            <person name="Seaver E.C."/>
            <person name="Weisblat D.A."/>
            <person name="Putnam N.H."/>
            <person name="Rokhsar D.S."/>
        </authorList>
    </citation>
    <scope>NUCLEOTIDE SEQUENCE</scope>
    <source>
        <strain evidence="4 6">I ESC-2004</strain>
    </source>
</reference>
<feature type="region of interest" description="Disordered" evidence="2">
    <location>
        <begin position="61"/>
        <end position="102"/>
    </location>
</feature>
<dbReference type="AlphaFoldDB" id="R7UJN2"/>
<reference evidence="6" key="1">
    <citation type="submission" date="2012-12" db="EMBL/GenBank/DDBJ databases">
        <authorList>
            <person name="Hellsten U."/>
            <person name="Grimwood J."/>
            <person name="Chapman J.A."/>
            <person name="Shapiro H."/>
            <person name="Aerts A."/>
            <person name="Otillar R.P."/>
            <person name="Terry A.Y."/>
            <person name="Boore J.L."/>
            <person name="Simakov O."/>
            <person name="Marletaz F."/>
            <person name="Cho S.-J."/>
            <person name="Edsinger-Gonzales E."/>
            <person name="Havlak P."/>
            <person name="Kuo D.-H."/>
            <person name="Larsson T."/>
            <person name="Lv J."/>
            <person name="Arendt D."/>
            <person name="Savage R."/>
            <person name="Osoegawa K."/>
            <person name="de Jong P."/>
            <person name="Lindberg D.R."/>
            <person name="Seaver E.C."/>
            <person name="Weisblat D.A."/>
            <person name="Putnam N.H."/>
            <person name="Grigoriev I.V."/>
            <person name="Rokhsar D.S."/>
        </authorList>
    </citation>
    <scope>NUCLEOTIDE SEQUENCE</scope>
    <source>
        <strain evidence="6">I ESC-2004</strain>
    </source>
</reference>
<protein>
    <recommendedName>
        <fullName evidence="3">C2H2-type domain-containing protein</fullName>
    </recommendedName>
</protein>
<dbReference type="EnsemblMetazoa" id="CapteT193977">
    <property type="protein sequence ID" value="CapteP193977"/>
    <property type="gene ID" value="CapteG193977"/>
</dbReference>
<dbReference type="HOGENOM" id="CLU_1469568_0_0_1"/>
<organism evidence="4">
    <name type="scientific">Capitella teleta</name>
    <name type="common">Polychaete worm</name>
    <dbReference type="NCBI Taxonomy" id="283909"/>
    <lineage>
        <taxon>Eukaryota</taxon>
        <taxon>Metazoa</taxon>
        <taxon>Spiralia</taxon>
        <taxon>Lophotrochozoa</taxon>
        <taxon>Annelida</taxon>
        <taxon>Polychaeta</taxon>
        <taxon>Sedentaria</taxon>
        <taxon>Scolecida</taxon>
        <taxon>Capitellidae</taxon>
        <taxon>Capitella</taxon>
    </lineage>
</organism>
<dbReference type="Proteomes" id="UP000014760">
    <property type="component" value="Unassembled WGS sequence"/>
</dbReference>
<keyword evidence="6" id="KW-1185">Reference proteome</keyword>
<dbReference type="SMART" id="SM00355">
    <property type="entry name" value="ZnF_C2H2"/>
    <property type="match status" value="2"/>
</dbReference>
<reference evidence="5" key="3">
    <citation type="submission" date="2015-06" db="UniProtKB">
        <authorList>
            <consortium name="EnsemblMetazoa"/>
        </authorList>
    </citation>
    <scope>IDENTIFICATION</scope>
</reference>
<evidence type="ECO:0000313" key="5">
    <source>
        <dbReference type="EnsemblMetazoa" id="CapteP193977"/>
    </source>
</evidence>
<dbReference type="PROSITE" id="PS50157">
    <property type="entry name" value="ZINC_FINGER_C2H2_2"/>
    <property type="match status" value="2"/>
</dbReference>
<feature type="compositionally biased region" description="Basic and acidic residues" evidence="2">
    <location>
        <begin position="82"/>
        <end position="102"/>
    </location>
</feature>
<dbReference type="EMBL" id="AMQN01007323">
    <property type="status" value="NOT_ANNOTATED_CDS"/>
    <property type="molecule type" value="Genomic_DNA"/>
</dbReference>
<feature type="compositionally biased region" description="Basic and acidic residues" evidence="2">
    <location>
        <begin position="163"/>
        <end position="176"/>
    </location>
</feature>
<keyword evidence="1" id="KW-0479">Metal-binding</keyword>
<sequence length="184" mass="20798">MSSLCGLKSERKGSVSVKNQAQRKPASSWDTWAECFYECVTCGKEFISVNCLHMHMHRMHPDRPEDKQLKPKDPARGASPKPVEEPKPSNDKHNESSQSRKDDVFVIVPPKFRISRQCPICSKDFLSFGYLHAHMRSQHDVDSVATKSDSTKRFPDSETLKMHGKIHSKDVSHGVEGDPPLNTL</sequence>
<name>R7UJN2_CAPTE</name>
<evidence type="ECO:0000256" key="2">
    <source>
        <dbReference type="SAM" id="MobiDB-lite"/>
    </source>
</evidence>
<feature type="region of interest" description="Disordered" evidence="2">
    <location>
        <begin position="163"/>
        <end position="184"/>
    </location>
</feature>
<dbReference type="InterPro" id="IPR013087">
    <property type="entry name" value="Znf_C2H2_type"/>
</dbReference>
<keyword evidence="1" id="KW-0862">Zinc</keyword>